<feature type="transmembrane region" description="Helical" evidence="2">
    <location>
        <begin position="55"/>
        <end position="79"/>
    </location>
</feature>
<feature type="transmembrane region" description="Helical" evidence="2">
    <location>
        <begin position="244"/>
        <end position="263"/>
    </location>
</feature>
<accession>A0A5N5D0D4</accession>
<feature type="compositionally biased region" description="Basic and acidic residues" evidence="1">
    <location>
        <begin position="862"/>
        <end position="872"/>
    </location>
</feature>
<dbReference type="AlphaFoldDB" id="A0A5N5D0D4"/>
<feature type="transmembrane region" description="Helical" evidence="2">
    <location>
        <begin position="392"/>
        <end position="415"/>
    </location>
</feature>
<comment type="caution">
    <text evidence="3">The sequence shown here is derived from an EMBL/GenBank/DDBJ whole genome shotgun (WGS) entry which is preliminary data.</text>
</comment>
<reference evidence="3 4" key="1">
    <citation type="journal article" date="2019" name="Sci. Rep.">
        <title>A multi-omics analysis of the grapevine pathogen Lasiodiplodia theobromae reveals that temperature affects the expression of virulence- and pathogenicity-related genes.</title>
        <authorList>
            <person name="Felix C."/>
            <person name="Meneses R."/>
            <person name="Goncalves M.F.M."/>
            <person name="Tilleman L."/>
            <person name="Duarte A.S."/>
            <person name="Jorrin-Novo J.V."/>
            <person name="Van de Peer Y."/>
            <person name="Deforce D."/>
            <person name="Van Nieuwerburgh F."/>
            <person name="Esteves A.C."/>
            <person name="Alves A."/>
        </authorList>
    </citation>
    <scope>NUCLEOTIDE SEQUENCE [LARGE SCALE GENOMIC DNA]</scope>
    <source>
        <strain evidence="3 4">LA-SOL3</strain>
    </source>
</reference>
<sequence>MRQPDFEQCKQNYMSNRTAQQYYGWTGKVIGIQPNNYSQISTAGCRDLCGTGSDYYPWSLASSTITTWILPIIGILLQAPFESNAFWRTVLAIARWVGSPMASLAYILWNIEVSAKCALMVDMATRCDEDITNQDSHFASIRDSFYILTTMNQYTMRRSEALNKEAEGLLRIVLFSKDIQLRGKDGKEKRLNEVRQNLARRFRAARRRGVVPVFVSTGWFLFSIGISIQASFGQLGQNATAHDLALGLLLAWLPVLILCSIVDRNPVAAEDIRRKLNKLVDTVCRSLQDDEIREEFIDTFEGQPESERKRMEAWVRQISRQSEYMQDFFVYFAGQGRVRWHYGAAHPILSDIEKSYVTAHGRGWLANEAEARTHLVLGTVDEGLLWFDFRELWQICSAVLIVGGTCFGAFILSYYTPTVGLGCRSGGYVIFCIISFSQLVFELLVWWFASPVRPEQPHWVRRSITHVQQKHMVIKMEERAHDMLQRFARAGKNLLSRSFSRLLDVLPFPPRFKANVKSSLKHQAQTRRDWTFQQWTEHCFFRPMEILNSTWLLYIVLAQTFGSYRTCDCMTSTWGSSGGYMDFLQSDLTTSPWVRWYWSAGTAAGTSIMALGMAYVVGEWCQQSHLSTDDYAAACRGLRRTRAYRRWTYRPFRVVARAVLFLGRGGRGSSSLHWLPDGRGYRQARRGEGRGGAVMGAPGEIAMAPTTPPRVGPLGVTPSIQLQEWVDAGPYGERRGGGGGGGGGGRQRYRSVSLDTFDEDGFYYDQHRHHRGVSIASSSTPTNTTVEFSPPHFPGSRGVRSRSRSRGESDASTKGLLAGGAGQRPDDVVVGVRDDEVARGSWGDEMRSALESASQVGSALGAEERGEGREEAVLPPPPPAARRSVELLGVGEGVAGGLGLRPAYVRMGTDEAGREAK</sequence>
<protein>
    <submittedName>
        <fullName evidence="3">Uncharacterized protein</fullName>
    </submittedName>
</protein>
<gene>
    <name evidence="3" type="ORF">DBV05_g10303</name>
</gene>
<evidence type="ECO:0000313" key="4">
    <source>
        <dbReference type="Proteomes" id="UP000325902"/>
    </source>
</evidence>
<keyword evidence="2" id="KW-0812">Transmembrane</keyword>
<organism evidence="3 4">
    <name type="scientific">Lasiodiplodia theobromae</name>
    <dbReference type="NCBI Taxonomy" id="45133"/>
    <lineage>
        <taxon>Eukaryota</taxon>
        <taxon>Fungi</taxon>
        <taxon>Dikarya</taxon>
        <taxon>Ascomycota</taxon>
        <taxon>Pezizomycotina</taxon>
        <taxon>Dothideomycetes</taxon>
        <taxon>Dothideomycetes incertae sedis</taxon>
        <taxon>Botryosphaeriales</taxon>
        <taxon>Botryosphaeriaceae</taxon>
        <taxon>Lasiodiplodia</taxon>
    </lineage>
</organism>
<feature type="transmembrane region" description="Helical" evidence="2">
    <location>
        <begin position="210"/>
        <end position="232"/>
    </location>
</feature>
<dbReference type="Proteomes" id="UP000325902">
    <property type="component" value="Unassembled WGS sequence"/>
</dbReference>
<feature type="region of interest" description="Disordered" evidence="1">
    <location>
        <begin position="773"/>
        <end position="827"/>
    </location>
</feature>
<dbReference type="OrthoDB" id="5392263at2759"/>
<feature type="transmembrane region" description="Helical" evidence="2">
    <location>
        <begin position="427"/>
        <end position="449"/>
    </location>
</feature>
<evidence type="ECO:0000256" key="1">
    <source>
        <dbReference type="SAM" id="MobiDB-lite"/>
    </source>
</evidence>
<name>A0A5N5D0D4_9PEZI</name>
<feature type="compositionally biased region" description="Polar residues" evidence="1">
    <location>
        <begin position="775"/>
        <end position="787"/>
    </location>
</feature>
<feature type="transmembrane region" description="Helical" evidence="2">
    <location>
        <begin position="596"/>
        <end position="617"/>
    </location>
</feature>
<feature type="region of interest" description="Disordered" evidence="1">
    <location>
        <begin position="843"/>
        <end position="882"/>
    </location>
</feature>
<evidence type="ECO:0000313" key="3">
    <source>
        <dbReference type="EMBL" id="KAB2571037.1"/>
    </source>
</evidence>
<keyword evidence="2" id="KW-0472">Membrane</keyword>
<keyword evidence="4" id="KW-1185">Reference proteome</keyword>
<keyword evidence="2" id="KW-1133">Transmembrane helix</keyword>
<proteinExistence type="predicted"/>
<evidence type="ECO:0000256" key="2">
    <source>
        <dbReference type="SAM" id="Phobius"/>
    </source>
</evidence>
<feature type="transmembrane region" description="Helical" evidence="2">
    <location>
        <begin position="85"/>
        <end position="109"/>
    </location>
</feature>
<dbReference type="EMBL" id="VCHE01000113">
    <property type="protein sequence ID" value="KAB2571037.1"/>
    <property type="molecule type" value="Genomic_DNA"/>
</dbReference>